<feature type="region of interest" description="Disordered" evidence="1">
    <location>
        <begin position="75"/>
        <end position="96"/>
    </location>
</feature>
<dbReference type="EMBL" id="QGKW02000007">
    <property type="protein sequence ID" value="KAF2617728.1"/>
    <property type="molecule type" value="Genomic_DNA"/>
</dbReference>
<gene>
    <name evidence="2" type="ORF">F2Q68_00041265</name>
</gene>
<name>A0A8S9MHM5_BRACR</name>
<evidence type="ECO:0000313" key="3">
    <source>
        <dbReference type="Proteomes" id="UP000712281"/>
    </source>
</evidence>
<sequence>MPYQTDRRTFWLIAHDPHGASSLSIEERQLLSVVRCATPSAVSPSQGHIDPGRGDSLFFVLARFWSKDAVAERNSARKVSPSDQGSNPGGGGSYSSIAAGLSPGDGGILSSVAAGCVARMGRLTQLCRRRLLFPNGGGSQSSVLSVCSSMAMTITREESKVCRLGIHSRVGDWVIRMSSRCVRLMLSVEGSPLVKVCAALSSNMAPC</sequence>
<evidence type="ECO:0000256" key="1">
    <source>
        <dbReference type="SAM" id="MobiDB-lite"/>
    </source>
</evidence>
<accession>A0A8S9MHM5</accession>
<dbReference type="AlphaFoldDB" id="A0A8S9MHM5"/>
<dbReference type="Proteomes" id="UP000712281">
    <property type="component" value="Unassembled WGS sequence"/>
</dbReference>
<proteinExistence type="predicted"/>
<reference evidence="2" key="1">
    <citation type="submission" date="2019-12" db="EMBL/GenBank/DDBJ databases">
        <title>Genome sequencing and annotation of Brassica cretica.</title>
        <authorList>
            <person name="Studholme D.J."/>
            <person name="Sarris P.F."/>
        </authorList>
    </citation>
    <scope>NUCLEOTIDE SEQUENCE</scope>
    <source>
        <strain evidence="2">PFS-001/15</strain>
        <tissue evidence="2">Leaf</tissue>
    </source>
</reference>
<organism evidence="2 3">
    <name type="scientific">Brassica cretica</name>
    <name type="common">Mustard</name>
    <dbReference type="NCBI Taxonomy" id="69181"/>
    <lineage>
        <taxon>Eukaryota</taxon>
        <taxon>Viridiplantae</taxon>
        <taxon>Streptophyta</taxon>
        <taxon>Embryophyta</taxon>
        <taxon>Tracheophyta</taxon>
        <taxon>Spermatophyta</taxon>
        <taxon>Magnoliopsida</taxon>
        <taxon>eudicotyledons</taxon>
        <taxon>Gunneridae</taxon>
        <taxon>Pentapetalae</taxon>
        <taxon>rosids</taxon>
        <taxon>malvids</taxon>
        <taxon>Brassicales</taxon>
        <taxon>Brassicaceae</taxon>
        <taxon>Brassiceae</taxon>
        <taxon>Brassica</taxon>
    </lineage>
</organism>
<comment type="caution">
    <text evidence="2">The sequence shown here is derived from an EMBL/GenBank/DDBJ whole genome shotgun (WGS) entry which is preliminary data.</text>
</comment>
<protein>
    <submittedName>
        <fullName evidence="2">Uncharacterized protein</fullName>
    </submittedName>
</protein>
<evidence type="ECO:0000313" key="2">
    <source>
        <dbReference type="EMBL" id="KAF2617728.1"/>
    </source>
</evidence>